<comment type="catalytic activity">
    <reaction evidence="7">
        <text>DNA(n) + a 2'-deoxyribonucleoside 5'-triphosphate = DNA(n+1) + diphosphate</text>
        <dbReference type="Rhea" id="RHEA:22508"/>
        <dbReference type="Rhea" id="RHEA-COMP:17339"/>
        <dbReference type="Rhea" id="RHEA-COMP:17340"/>
        <dbReference type="ChEBI" id="CHEBI:33019"/>
        <dbReference type="ChEBI" id="CHEBI:61560"/>
        <dbReference type="ChEBI" id="CHEBI:173112"/>
        <dbReference type="EC" id="2.7.7.7"/>
    </reaction>
</comment>
<keyword evidence="3" id="KW-0808">Transferase</keyword>
<reference evidence="9 10" key="1">
    <citation type="submission" date="2019-09" db="EMBL/GenBank/DDBJ databases">
        <title>Genome sequence and assembly of Adhaeribacter sp.</title>
        <authorList>
            <person name="Chhetri G."/>
        </authorList>
    </citation>
    <scope>NUCLEOTIDE SEQUENCE [LARGE SCALE GENOMIC DNA]</scope>
    <source>
        <strain evidence="9 10">DK36</strain>
    </source>
</reference>
<dbReference type="InterPro" id="IPR011708">
    <property type="entry name" value="DNA_pol3_alpha_NTPase_dom"/>
</dbReference>
<dbReference type="AlphaFoldDB" id="A0A5M6DPE4"/>
<dbReference type="Gene3D" id="1.10.150.870">
    <property type="match status" value="1"/>
</dbReference>
<name>A0A5M6DPE4_9BACT</name>
<feature type="domain" description="Polymerase/histidinol phosphatase N-terminal" evidence="8">
    <location>
        <begin position="5"/>
        <end position="68"/>
    </location>
</feature>
<evidence type="ECO:0000313" key="10">
    <source>
        <dbReference type="Proteomes" id="UP000323426"/>
    </source>
</evidence>
<dbReference type="InterPro" id="IPR004805">
    <property type="entry name" value="DnaE2/DnaE/PolC"/>
</dbReference>
<evidence type="ECO:0000256" key="6">
    <source>
        <dbReference type="ARBA" id="ARBA00022932"/>
    </source>
</evidence>
<evidence type="ECO:0000256" key="1">
    <source>
        <dbReference type="ARBA" id="ARBA00012417"/>
    </source>
</evidence>
<dbReference type="GO" id="GO:0008408">
    <property type="term" value="F:3'-5' exonuclease activity"/>
    <property type="evidence" value="ECO:0007669"/>
    <property type="project" value="InterPro"/>
</dbReference>
<dbReference type="RefSeq" id="WP_150087238.1">
    <property type="nucleotide sequence ID" value="NZ_VWSF01000003.1"/>
</dbReference>
<dbReference type="InterPro" id="IPR029460">
    <property type="entry name" value="DNAPol_HHH"/>
</dbReference>
<keyword evidence="4" id="KW-0548">Nucleotidyltransferase</keyword>
<dbReference type="Pfam" id="PF02811">
    <property type="entry name" value="PHP"/>
    <property type="match status" value="1"/>
</dbReference>
<comment type="caution">
    <text evidence="9">The sequence shown here is derived from an EMBL/GenBank/DDBJ whole genome shotgun (WGS) entry which is preliminary data.</text>
</comment>
<dbReference type="EC" id="2.7.7.7" evidence="1"/>
<dbReference type="Pfam" id="PF17657">
    <property type="entry name" value="DNA_pol3_finger"/>
    <property type="match status" value="1"/>
</dbReference>
<evidence type="ECO:0000259" key="8">
    <source>
        <dbReference type="SMART" id="SM00481"/>
    </source>
</evidence>
<dbReference type="Proteomes" id="UP000323426">
    <property type="component" value="Unassembled WGS sequence"/>
</dbReference>
<dbReference type="InterPro" id="IPR003141">
    <property type="entry name" value="Pol/His_phosphatase_N"/>
</dbReference>
<proteinExistence type="predicted"/>
<dbReference type="CDD" id="cd07431">
    <property type="entry name" value="PHP_PolIIIA"/>
    <property type="match status" value="1"/>
</dbReference>
<dbReference type="NCBIfam" id="TIGR00594">
    <property type="entry name" value="polc"/>
    <property type="match status" value="1"/>
</dbReference>
<sequence>MLAFVHSYYSLRYGTLSPEELALEAKTKGYQALALTDINYTSGVFPFIKACLAQGIQPLVGIEFRRDNQWLYTGIAQNQQGFRELNRFLSTYLLQHQPLPDVPPEFNHAYIIYPFARYNPNHNKNPLRANEYVAVAPADVNKLHFSDIRKHPEKLLMWGLFTCKNQTGLELHQHLRAIDNNILLSQLNPAHGLSDNNCFLPSSELLIKYQQLPALIRNAEKLATAAAFSFDFTSRKNKFTFTGTASDDKELLEKLAWDGLRNRYGASHQEAKQRVAHELAIIHKLGFSSYFLITWDVIRYSLSRNFYHVGRGSGANSVVAYCLRITDVDPIQLDLYFERFLNPKRTSPPDFDIDYSWLERDEVLDYIFKRYQKEHTALLGAMSTFQPSSILRELGKVYGLPKAELDALVEQPAAPGNANHLTGQIFRYGKLLTDFPNLRSIHAGGVLISEEPITNYTALDMPPKGMPTTQWDMYTAEDIGFEKLDILSQRGIGHIKECVDLVWQNQQIKIDAHDIERFKQDEKVKAQLKAGSTIGCFYIESPAMRGLLKKLRCDNYLSLVAASSIIRPGVAQSGMMRTYIQRFHAPDKIQYLHPVMEEQLKETFGVMVYQEDVIKVAHHFAGLDLADADVLRRGMSGKYRSKTEFQKLVDKFFSNCQAKGYPEALTKEVWRQIESFAGYSFSKAHSASFAVESYQSLYLKTYYPLEFMTAVINNFGGFYKTWVYVQQAQKAGAVIHLPCVNHSFLTTAIFGHDMYLGLIHIQHLEQKLAQTMVAAQQQNGPYTSLENFIQRTGITLEALLILIRVQALRFTGQSKKALLWEAHLLLGYQVNHRHTNLLFQAPAKTFTLPALTHTLIEDAYDEIELLGFPVSCTYFDLLQTKFRGEVLATNLLPYVGQKVRMLGILVTTKYVRTVKGDIMQFGTFLDVDGFFFDTVHFPQSLKLWPFKGFGVYLLYGKVVEEFGFPSIEVEKLAKMPFQKDPRY</sequence>
<dbReference type="GO" id="GO:0003887">
    <property type="term" value="F:DNA-directed DNA polymerase activity"/>
    <property type="evidence" value="ECO:0007669"/>
    <property type="project" value="UniProtKB-KW"/>
</dbReference>
<dbReference type="SUPFAM" id="SSF89550">
    <property type="entry name" value="PHP domain-like"/>
    <property type="match status" value="1"/>
</dbReference>
<dbReference type="EMBL" id="VWSF01000003">
    <property type="protein sequence ID" value="KAA5548102.1"/>
    <property type="molecule type" value="Genomic_DNA"/>
</dbReference>
<keyword evidence="5" id="KW-0235">DNA replication</keyword>
<dbReference type="PANTHER" id="PTHR32294:SF0">
    <property type="entry name" value="DNA POLYMERASE III SUBUNIT ALPHA"/>
    <property type="match status" value="1"/>
</dbReference>
<dbReference type="InterPro" id="IPR016195">
    <property type="entry name" value="Pol/histidinol_Pase-like"/>
</dbReference>
<dbReference type="GO" id="GO:0006260">
    <property type="term" value="P:DNA replication"/>
    <property type="evidence" value="ECO:0007669"/>
    <property type="project" value="UniProtKB-KW"/>
</dbReference>
<dbReference type="InterPro" id="IPR040982">
    <property type="entry name" value="DNA_pol3_finger"/>
</dbReference>
<keyword evidence="10" id="KW-1185">Reference proteome</keyword>
<evidence type="ECO:0000256" key="2">
    <source>
        <dbReference type="ARBA" id="ARBA00019114"/>
    </source>
</evidence>
<organism evidence="9 10">
    <name type="scientific">Adhaeribacter rhizoryzae</name>
    <dbReference type="NCBI Taxonomy" id="2607907"/>
    <lineage>
        <taxon>Bacteria</taxon>
        <taxon>Pseudomonadati</taxon>
        <taxon>Bacteroidota</taxon>
        <taxon>Cytophagia</taxon>
        <taxon>Cytophagales</taxon>
        <taxon>Hymenobacteraceae</taxon>
        <taxon>Adhaeribacter</taxon>
    </lineage>
</organism>
<dbReference type="Pfam" id="PF14579">
    <property type="entry name" value="HHH_6"/>
    <property type="match status" value="1"/>
</dbReference>
<keyword evidence="6" id="KW-0239">DNA-directed DNA polymerase</keyword>
<gene>
    <name evidence="9" type="ORF">F0145_05080</name>
</gene>
<dbReference type="Gene3D" id="3.20.20.140">
    <property type="entry name" value="Metal-dependent hydrolases"/>
    <property type="match status" value="1"/>
</dbReference>
<evidence type="ECO:0000313" key="9">
    <source>
        <dbReference type="EMBL" id="KAA5548102.1"/>
    </source>
</evidence>
<dbReference type="Pfam" id="PF07733">
    <property type="entry name" value="DNA_pol3_alpha"/>
    <property type="match status" value="1"/>
</dbReference>
<evidence type="ECO:0000256" key="4">
    <source>
        <dbReference type="ARBA" id="ARBA00022695"/>
    </source>
</evidence>
<dbReference type="PANTHER" id="PTHR32294">
    <property type="entry name" value="DNA POLYMERASE III SUBUNIT ALPHA"/>
    <property type="match status" value="1"/>
</dbReference>
<evidence type="ECO:0000256" key="3">
    <source>
        <dbReference type="ARBA" id="ARBA00022679"/>
    </source>
</evidence>
<evidence type="ECO:0000256" key="7">
    <source>
        <dbReference type="ARBA" id="ARBA00049244"/>
    </source>
</evidence>
<protein>
    <recommendedName>
        <fullName evidence="2">DNA polymerase III subunit alpha</fullName>
        <ecNumber evidence="1">2.7.7.7</ecNumber>
    </recommendedName>
</protein>
<dbReference type="InterPro" id="IPR004013">
    <property type="entry name" value="PHP_dom"/>
</dbReference>
<accession>A0A5M6DPE4</accession>
<evidence type="ECO:0000256" key="5">
    <source>
        <dbReference type="ARBA" id="ARBA00022705"/>
    </source>
</evidence>
<dbReference type="SMART" id="SM00481">
    <property type="entry name" value="POLIIIAc"/>
    <property type="match status" value="1"/>
</dbReference>